<dbReference type="GO" id="GO:0006178">
    <property type="term" value="P:guanine salvage"/>
    <property type="evidence" value="ECO:0007669"/>
    <property type="project" value="TreeGrafter"/>
</dbReference>
<evidence type="ECO:0000313" key="2">
    <source>
        <dbReference type="EMBL" id="ASF00409.1"/>
    </source>
</evidence>
<dbReference type="SUPFAM" id="SSF53271">
    <property type="entry name" value="PRTase-like"/>
    <property type="match status" value="1"/>
</dbReference>
<dbReference type="PANTHER" id="PTHR43340">
    <property type="entry name" value="HYPOXANTHINE-GUANINE PHOSPHORIBOSYLTRANSFERASE"/>
    <property type="match status" value="1"/>
</dbReference>
<reference evidence="2" key="1">
    <citation type="submission" date="2016-10" db="EMBL/GenBank/DDBJ databases">
        <authorList>
            <person name="Varghese N."/>
        </authorList>
    </citation>
    <scope>NUCLEOTIDE SEQUENCE</scope>
</reference>
<dbReference type="InterPro" id="IPR029057">
    <property type="entry name" value="PRTase-like"/>
</dbReference>
<accession>A0A218MMB5</accession>
<feature type="domain" description="Phosphoribosyltransferase" evidence="1">
    <location>
        <begin position="16"/>
        <end position="132"/>
    </location>
</feature>
<evidence type="ECO:0000259" key="1">
    <source>
        <dbReference type="Pfam" id="PF00156"/>
    </source>
</evidence>
<dbReference type="GO" id="GO:0004422">
    <property type="term" value="F:hypoxanthine phosphoribosyltransferase activity"/>
    <property type="evidence" value="ECO:0007669"/>
    <property type="project" value="TreeGrafter"/>
</dbReference>
<dbReference type="InterPro" id="IPR050408">
    <property type="entry name" value="HGPRT"/>
</dbReference>
<name>A0A218MMB5_9VIRU</name>
<dbReference type="Pfam" id="PF00156">
    <property type="entry name" value="Pribosyltran"/>
    <property type="match status" value="1"/>
</dbReference>
<dbReference type="CDD" id="cd06223">
    <property type="entry name" value="PRTases_typeI"/>
    <property type="match status" value="1"/>
</dbReference>
<sequence length="170" mass="19361">MQQAISEKELDFKLKLVAKQISDEHRDDPTPVVLVCILNGGFMFFSDLVKQINIPIEIDFIRCKSYLGKKQGDLVVTKDLETKIKNKHVYLVDDILDSGNTMKAVSKFLSVKEPKTITPVAAIYKESGDFDKVLHILYQPTDSVFDPWYIGYGMDDENGHNRNLSTIYTI</sequence>
<dbReference type="Gene3D" id="3.40.50.2020">
    <property type="match status" value="1"/>
</dbReference>
<dbReference type="GO" id="GO:0032264">
    <property type="term" value="P:IMP salvage"/>
    <property type="evidence" value="ECO:0007669"/>
    <property type="project" value="TreeGrafter"/>
</dbReference>
<reference evidence="2" key="2">
    <citation type="journal article" date="2017" name="Nat. Commun.">
        <title>Single-virus genomics reveals hidden cosmopolitan and abundant viruses.</title>
        <authorList>
            <person name="Martinez-Hernandez F."/>
            <person name="Fornas O."/>
            <person name="Lluesma Gomez M."/>
            <person name="Bolduc B."/>
            <person name="de la Cruz Pena M.J."/>
            <person name="Martinez J.M."/>
            <person name="Anton J."/>
            <person name="Gasol J.M."/>
            <person name="Rosselli R."/>
            <person name="Rodriguez-Valera F."/>
            <person name="Sullivan M.B."/>
            <person name="Acinas S.G."/>
            <person name="Martinez-Garcia M."/>
        </authorList>
    </citation>
    <scope>NUCLEOTIDE SEQUENCE</scope>
</reference>
<organism evidence="2">
    <name type="scientific">uncultured virus</name>
    <dbReference type="NCBI Taxonomy" id="340016"/>
    <lineage>
        <taxon>Viruses</taxon>
        <taxon>environmental samples</taxon>
    </lineage>
</organism>
<dbReference type="InterPro" id="IPR000836">
    <property type="entry name" value="PRTase_dom"/>
</dbReference>
<proteinExistence type="predicted"/>
<dbReference type="GO" id="GO:0000287">
    <property type="term" value="F:magnesium ion binding"/>
    <property type="evidence" value="ECO:0007669"/>
    <property type="project" value="TreeGrafter"/>
</dbReference>
<dbReference type="GO" id="GO:0032263">
    <property type="term" value="P:GMP salvage"/>
    <property type="evidence" value="ECO:0007669"/>
    <property type="project" value="TreeGrafter"/>
</dbReference>
<dbReference type="EMBL" id="KY052832">
    <property type="protein sequence ID" value="ASF00409.1"/>
    <property type="molecule type" value="Genomic_DNA"/>
</dbReference>
<dbReference type="PANTHER" id="PTHR43340:SF1">
    <property type="entry name" value="HYPOXANTHINE PHOSPHORIBOSYLTRANSFERASE"/>
    <property type="match status" value="1"/>
</dbReference>
<protein>
    <recommendedName>
        <fullName evidence="1">Phosphoribosyltransferase domain-containing protein</fullName>
    </recommendedName>
</protein>
<dbReference type="GO" id="GO:0046100">
    <property type="term" value="P:hypoxanthine metabolic process"/>
    <property type="evidence" value="ECO:0007669"/>
    <property type="project" value="TreeGrafter"/>
</dbReference>